<keyword evidence="11" id="KW-1185">Reference proteome</keyword>
<dbReference type="PANTHER" id="PTHR47354:SF6">
    <property type="entry name" value="NADH OXIDOREDUCTASE HCR"/>
    <property type="match status" value="1"/>
</dbReference>
<dbReference type="PANTHER" id="PTHR47354">
    <property type="entry name" value="NADH OXIDOREDUCTASE HCR"/>
    <property type="match status" value="1"/>
</dbReference>
<comment type="cofactor">
    <cofactor evidence="1">
        <name>FAD</name>
        <dbReference type="ChEBI" id="CHEBI:57692"/>
    </cofactor>
</comment>
<dbReference type="InterPro" id="IPR001709">
    <property type="entry name" value="Flavoprot_Pyr_Nucl_cyt_Rdtase"/>
</dbReference>
<dbReference type="Pfam" id="PF00970">
    <property type="entry name" value="FAD_binding_6"/>
    <property type="match status" value="1"/>
</dbReference>
<evidence type="ECO:0000256" key="6">
    <source>
        <dbReference type="ARBA" id="ARBA00023002"/>
    </source>
</evidence>
<dbReference type="OrthoDB" id="35401at2157"/>
<sequence>MEFEEPVTEIIKRTYNVKSFRFNRPDDFDYKAGQYVTITLKDGEKKMGKPFTLSSSPTEKDHIEFTKKLTGHEFSNMLDSMVPGDKATIKGPFGKLTLEGERDKIALLSGGIGITPMISICKYCTDMKLDTDIMLICSNRTEEDMIFTKELEEMQIQNPNLKVFNTLTRASENWTGCRERICENLILRELPDYYERTFYVCGPPAMVDAMAELLQTMKIPDSEINKESLIGY</sequence>
<keyword evidence="4" id="KW-0479">Metal-binding</keyword>
<keyword evidence="10" id="KW-0503">Monooxygenase</keyword>
<dbReference type="GO" id="GO:0046872">
    <property type="term" value="F:metal ion binding"/>
    <property type="evidence" value="ECO:0007669"/>
    <property type="project" value="UniProtKB-KW"/>
</dbReference>
<feature type="domain" description="FAD-binding FR-type" evidence="9">
    <location>
        <begin position="1"/>
        <end position="99"/>
    </location>
</feature>
<name>A0A7Z8KPI9_9EURY</name>
<keyword evidence="7" id="KW-0408">Iron</keyword>
<dbReference type="AlphaFoldDB" id="A0A7Z8KPI9"/>
<keyword evidence="6" id="KW-0560">Oxidoreductase</keyword>
<dbReference type="EMBL" id="VIAQ01000011">
    <property type="protein sequence ID" value="TQD26685.1"/>
    <property type="molecule type" value="Genomic_DNA"/>
</dbReference>
<organism evidence="10 11">
    <name type="scientific">Methanolobus vulcani</name>
    <dbReference type="NCBI Taxonomy" id="38026"/>
    <lineage>
        <taxon>Archaea</taxon>
        <taxon>Methanobacteriati</taxon>
        <taxon>Methanobacteriota</taxon>
        <taxon>Stenosarchaea group</taxon>
        <taxon>Methanomicrobia</taxon>
        <taxon>Methanosarcinales</taxon>
        <taxon>Methanosarcinaceae</taxon>
        <taxon>Methanolobus</taxon>
    </lineage>
</organism>
<evidence type="ECO:0000256" key="3">
    <source>
        <dbReference type="ARBA" id="ARBA00022714"/>
    </source>
</evidence>
<dbReference type="GO" id="GO:0050660">
    <property type="term" value="F:flavin adenine dinucleotide binding"/>
    <property type="evidence" value="ECO:0007669"/>
    <property type="project" value="InterPro"/>
</dbReference>
<gene>
    <name evidence="10" type="ORF">FKV42_04310</name>
</gene>
<keyword evidence="2" id="KW-0285">Flavoprotein</keyword>
<evidence type="ECO:0000256" key="7">
    <source>
        <dbReference type="ARBA" id="ARBA00023004"/>
    </source>
</evidence>
<comment type="caution">
    <text evidence="10">The sequence shown here is derived from an EMBL/GenBank/DDBJ whole genome shotgun (WGS) entry which is preliminary data.</text>
</comment>
<dbReference type="PROSITE" id="PS51384">
    <property type="entry name" value="FAD_FR"/>
    <property type="match status" value="1"/>
</dbReference>
<keyword evidence="5" id="KW-0274">FAD</keyword>
<evidence type="ECO:0000256" key="4">
    <source>
        <dbReference type="ARBA" id="ARBA00022723"/>
    </source>
</evidence>
<dbReference type="PIRSF" id="PIRSF006816">
    <property type="entry name" value="Cyc3_hyd_g"/>
    <property type="match status" value="1"/>
</dbReference>
<dbReference type="PRINTS" id="PR00371">
    <property type="entry name" value="FPNCR"/>
</dbReference>
<dbReference type="SUPFAM" id="SSF52343">
    <property type="entry name" value="Ferredoxin reductase-like, C-terminal NADP-linked domain"/>
    <property type="match status" value="1"/>
</dbReference>
<keyword evidence="8" id="KW-0411">Iron-sulfur</keyword>
<dbReference type="Proteomes" id="UP000319335">
    <property type="component" value="Unassembled WGS sequence"/>
</dbReference>
<dbReference type="InterPro" id="IPR008333">
    <property type="entry name" value="Cbr1-like_FAD-bd_dom"/>
</dbReference>
<proteinExistence type="predicted"/>
<protein>
    <submittedName>
        <fullName evidence="10">Xylene monooxygenase</fullName>
    </submittedName>
</protein>
<dbReference type="PRINTS" id="PR00406">
    <property type="entry name" value="CYTB5RDTASE"/>
</dbReference>
<evidence type="ECO:0000313" key="11">
    <source>
        <dbReference type="Proteomes" id="UP000319335"/>
    </source>
</evidence>
<dbReference type="GO" id="GO:0004497">
    <property type="term" value="F:monooxygenase activity"/>
    <property type="evidence" value="ECO:0007669"/>
    <property type="project" value="UniProtKB-KW"/>
</dbReference>
<evidence type="ECO:0000256" key="5">
    <source>
        <dbReference type="ARBA" id="ARBA00022827"/>
    </source>
</evidence>
<dbReference type="GO" id="GO:0051537">
    <property type="term" value="F:2 iron, 2 sulfur cluster binding"/>
    <property type="evidence" value="ECO:0007669"/>
    <property type="project" value="UniProtKB-KW"/>
</dbReference>
<evidence type="ECO:0000313" key="10">
    <source>
        <dbReference type="EMBL" id="TQD26685.1"/>
    </source>
</evidence>
<reference evidence="10 11" key="1">
    <citation type="submission" date="2019-06" db="EMBL/GenBank/DDBJ databases">
        <title>Draft genome sequence of Methanolobus vulcani B1d.</title>
        <authorList>
            <person name="Creighbaum A.J."/>
            <person name="Ticak T."/>
            <person name="Hariraju D."/>
            <person name="Arivett B.A."/>
            <person name="Ferguson D.J.Jr."/>
        </authorList>
    </citation>
    <scope>NUCLEOTIDE SEQUENCE [LARGE SCALE GENOMIC DNA]</scope>
    <source>
        <strain evidence="10 11">B1d</strain>
    </source>
</reference>
<evidence type="ECO:0000256" key="8">
    <source>
        <dbReference type="ARBA" id="ARBA00023014"/>
    </source>
</evidence>
<dbReference type="InterPro" id="IPR001433">
    <property type="entry name" value="OxRdtase_FAD/NAD-bd"/>
</dbReference>
<evidence type="ECO:0000256" key="1">
    <source>
        <dbReference type="ARBA" id="ARBA00001974"/>
    </source>
</evidence>
<evidence type="ECO:0000256" key="2">
    <source>
        <dbReference type="ARBA" id="ARBA00022630"/>
    </source>
</evidence>
<dbReference type="InterPro" id="IPR012165">
    <property type="entry name" value="Cyt_c3_hydrogenase_gsu"/>
</dbReference>
<evidence type="ECO:0000259" key="9">
    <source>
        <dbReference type="PROSITE" id="PS51384"/>
    </source>
</evidence>
<dbReference type="Pfam" id="PF00175">
    <property type="entry name" value="NAD_binding_1"/>
    <property type="match status" value="1"/>
</dbReference>
<dbReference type="Gene3D" id="3.40.50.80">
    <property type="entry name" value="Nucleotide-binding domain of ferredoxin-NADP reductase (FNR) module"/>
    <property type="match status" value="1"/>
</dbReference>
<dbReference type="InterPro" id="IPR050415">
    <property type="entry name" value="MRET"/>
</dbReference>
<keyword evidence="3" id="KW-0001">2Fe-2S</keyword>
<dbReference type="SUPFAM" id="SSF63380">
    <property type="entry name" value="Riboflavin synthase domain-like"/>
    <property type="match status" value="1"/>
</dbReference>
<dbReference type="Gene3D" id="2.40.30.10">
    <property type="entry name" value="Translation factors"/>
    <property type="match status" value="1"/>
</dbReference>
<dbReference type="InterPro" id="IPR039261">
    <property type="entry name" value="FNR_nucleotide-bd"/>
</dbReference>
<dbReference type="GO" id="GO:0006221">
    <property type="term" value="P:pyrimidine nucleotide biosynthetic process"/>
    <property type="evidence" value="ECO:0007669"/>
    <property type="project" value="InterPro"/>
</dbReference>
<dbReference type="InterPro" id="IPR017938">
    <property type="entry name" value="Riboflavin_synthase-like_b-brl"/>
</dbReference>
<accession>A0A7Z8KPI9</accession>
<dbReference type="InterPro" id="IPR017927">
    <property type="entry name" value="FAD-bd_FR_type"/>
</dbReference>